<evidence type="ECO:0000313" key="18">
    <source>
        <dbReference type="Proteomes" id="UP000488956"/>
    </source>
</evidence>
<dbReference type="Proteomes" id="UP000441208">
    <property type="component" value="Unassembled WGS sequence"/>
</dbReference>
<name>A0A6A3ZVU3_9STRA</name>
<dbReference type="Proteomes" id="UP000433483">
    <property type="component" value="Unassembled WGS sequence"/>
</dbReference>
<organism evidence="7 13">
    <name type="scientific">Phytophthora fragariae</name>
    <dbReference type="NCBI Taxonomy" id="53985"/>
    <lineage>
        <taxon>Eukaryota</taxon>
        <taxon>Sar</taxon>
        <taxon>Stramenopiles</taxon>
        <taxon>Oomycota</taxon>
        <taxon>Peronosporomycetes</taxon>
        <taxon>Peronosporales</taxon>
        <taxon>Peronosporaceae</taxon>
        <taxon>Phytophthora</taxon>
    </lineage>
</organism>
<dbReference type="OrthoDB" id="101030at2759"/>
<dbReference type="EMBL" id="QXFW01000300">
    <property type="protein sequence ID" value="KAE9016897.1"/>
    <property type="molecule type" value="Genomic_DNA"/>
</dbReference>
<dbReference type="EMBL" id="QXGC01000176">
    <property type="protein sequence ID" value="KAE9246140.1"/>
    <property type="molecule type" value="Genomic_DNA"/>
</dbReference>
<evidence type="ECO:0000313" key="12">
    <source>
        <dbReference type="Proteomes" id="UP000437068"/>
    </source>
</evidence>
<dbReference type="AlphaFoldDB" id="A0A6A3ZVU3"/>
<sequence length="771" mass="85598">MQASSVVDKYAFLEPWCSVLRGRLATEGRFSDHSALGEYWWVSVRPPPSLMAILNREATDVRLLREALELLSLVAIVDNEAWKLLLLERCSLKLDDDDDSLDGEFAPRFLLRFDAEHLRYSALLPSATIRQFFLPRPPVHVNKTAEDGARTSAGYQDALFTILAFHRAAGGRQEVVNRWRTIPYALQFTDLWNVGQPVLSTHLSSLLVTLDEVRKHNEWLAGQRDRPLLLDENGNETYDSEDDGAADGHYFAYELESVQMCVGTIPVSRDLDNVMLTALGMPGVVFSELQLSLEQDVQTGYARLGEVHPRTLAAYHRCGMLLNAIFGGCSITTRPKSEPRAVRRSTIESVVIPMFGMDDQAFSGLCASLADASAVRKLTLGGAFRPLTPVQRTWRWQWLTYALFSEASRSSIEEINLMGVQLSQEDVNAIAEVLTAKVPEPDEATDAAEAAYTEGGRAVEYLCVPKGTSVRIKESIANPNDSTTLETVDDFMFRLLQNDNEGEWMNVLVPGRGNGVIASGDAHRAESKVLLQPSRSSDGITSLSLSIDSNAEQEMPILLRFIQLVGRSMKKLSIQTAGSTALDVHEILKACPQLDQLFLDSVQIDLDTLMVEVENGSTSIRCFGLAYYKTPTDVVTRFAKKLGDPNSALANGMRELCLSADNAEFPMTDGNVKAFLDVLKTNHKLIYLDLLVLPALFDKYAAAFRAHHQETLCVEKEKLPLRCRLVFLSVVRGHSTPANDTFLHLDDHLLKNIFAFAAVSAKRTVCLRCDH</sequence>
<dbReference type="EMBL" id="QXGE01000181">
    <property type="protein sequence ID" value="KAE9321186.1"/>
    <property type="molecule type" value="Genomic_DNA"/>
</dbReference>
<dbReference type="EMBL" id="QXGD01000265">
    <property type="protein sequence ID" value="KAE9245397.1"/>
    <property type="molecule type" value="Genomic_DNA"/>
</dbReference>
<evidence type="ECO:0000313" key="17">
    <source>
        <dbReference type="Proteomes" id="UP000476176"/>
    </source>
</evidence>
<dbReference type="Proteomes" id="UP000429523">
    <property type="component" value="Unassembled WGS sequence"/>
</dbReference>
<comment type="caution">
    <text evidence="7">The sequence shown here is derived from an EMBL/GenBank/DDBJ whole genome shotgun (WGS) entry which is preliminary data.</text>
</comment>
<dbReference type="EMBL" id="QXGF01000234">
    <property type="protein sequence ID" value="KAE8943804.1"/>
    <property type="molecule type" value="Genomic_DNA"/>
</dbReference>
<accession>A0A6A3ZVU3</accession>
<gene>
    <name evidence="9" type="ORF">PF001_g5046</name>
    <name evidence="7" type="ORF">PF002_g7272</name>
    <name evidence="8" type="ORF">PF004_g4933</name>
    <name evidence="6" type="ORF">PF005_g6292</name>
    <name evidence="5" type="ORF">PF006_g5283</name>
    <name evidence="4" type="ORF">PF007_g6434</name>
    <name evidence="1" type="ORF">PF009_g6487</name>
    <name evidence="3" type="ORF">PF010_g7299</name>
    <name evidence="2" type="ORF">PF011_g6938</name>
</gene>
<dbReference type="EMBL" id="QXGB01000231">
    <property type="protein sequence ID" value="KAE9223465.1"/>
    <property type="molecule type" value="Genomic_DNA"/>
</dbReference>
<proteinExistence type="predicted"/>
<dbReference type="Proteomes" id="UP000488956">
    <property type="component" value="Unassembled WGS sequence"/>
</dbReference>
<evidence type="ECO:0000313" key="9">
    <source>
        <dbReference type="EMBL" id="KAE9321186.1"/>
    </source>
</evidence>
<evidence type="ECO:0000313" key="6">
    <source>
        <dbReference type="EMBL" id="KAE9223465.1"/>
    </source>
</evidence>
<evidence type="ECO:0000313" key="1">
    <source>
        <dbReference type="EMBL" id="KAE8943804.1"/>
    </source>
</evidence>
<dbReference type="EMBL" id="QXGA01000195">
    <property type="protein sequence ID" value="KAE9150333.1"/>
    <property type="molecule type" value="Genomic_DNA"/>
</dbReference>
<reference evidence="10 11" key="1">
    <citation type="submission" date="2018-08" db="EMBL/GenBank/DDBJ databases">
        <title>Genomic investigation of the strawberry pathogen Phytophthora fragariae indicates pathogenicity is determined by transcriptional variation in three key races.</title>
        <authorList>
            <person name="Adams T.M."/>
            <person name="Armitage A.D."/>
            <person name="Sobczyk M.K."/>
            <person name="Bates H.J."/>
            <person name="Dunwell J.M."/>
            <person name="Nellist C.F."/>
            <person name="Harrison R.J."/>
        </authorList>
    </citation>
    <scope>NUCLEOTIDE SEQUENCE [LARGE SCALE GENOMIC DNA]</scope>
    <source>
        <strain evidence="9 12">A4</strain>
        <strain evidence="7 13">BC-1</strain>
        <strain evidence="8 17">BC-23</strain>
        <strain evidence="6 11">NOV-27</strain>
        <strain evidence="5 14">NOV-5</strain>
        <strain evidence="4 15">NOV-71</strain>
        <strain evidence="1 10">NOV-9</strain>
        <strain evidence="3 18">ONT-3</strain>
        <strain evidence="2 16">SCRP245</strain>
    </source>
</reference>
<dbReference type="Proteomes" id="UP000440732">
    <property type="component" value="Unassembled WGS sequence"/>
</dbReference>
<keyword evidence="11" id="KW-1185">Reference proteome</keyword>
<dbReference type="SUPFAM" id="SSF52047">
    <property type="entry name" value="RNI-like"/>
    <property type="match status" value="1"/>
</dbReference>
<dbReference type="Proteomes" id="UP000440367">
    <property type="component" value="Unassembled WGS sequence"/>
</dbReference>
<evidence type="ECO:0000313" key="4">
    <source>
        <dbReference type="EMBL" id="KAE9125224.1"/>
    </source>
</evidence>
<evidence type="ECO:0000313" key="2">
    <source>
        <dbReference type="EMBL" id="KAE9016897.1"/>
    </source>
</evidence>
<evidence type="ECO:0000313" key="5">
    <source>
        <dbReference type="EMBL" id="KAE9150333.1"/>
    </source>
</evidence>
<dbReference type="EMBL" id="QXFX01000309">
    <property type="protein sequence ID" value="KAE9120929.1"/>
    <property type="molecule type" value="Genomic_DNA"/>
</dbReference>
<evidence type="ECO:0000313" key="11">
    <source>
        <dbReference type="Proteomes" id="UP000433483"/>
    </source>
</evidence>
<evidence type="ECO:0000313" key="14">
    <source>
        <dbReference type="Proteomes" id="UP000440732"/>
    </source>
</evidence>
<evidence type="ECO:0000313" key="7">
    <source>
        <dbReference type="EMBL" id="KAE9245397.1"/>
    </source>
</evidence>
<dbReference type="EMBL" id="QXFZ01000239">
    <property type="protein sequence ID" value="KAE9125224.1"/>
    <property type="molecule type" value="Genomic_DNA"/>
</dbReference>
<dbReference type="Proteomes" id="UP000460718">
    <property type="component" value="Unassembled WGS sequence"/>
</dbReference>
<evidence type="ECO:0000313" key="10">
    <source>
        <dbReference type="Proteomes" id="UP000429523"/>
    </source>
</evidence>
<protein>
    <submittedName>
        <fullName evidence="7">Uncharacterized protein</fullName>
    </submittedName>
</protein>
<evidence type="ECO:0000313" key="3">
    <source>
        <dbReference type="EMBL" id="KAE9120929.1"/>
    </source>
</evidence>
<dbReference type="Proteomes" id="UP000476176">
    <property type="component" value="Unassembled WGS sequence"/>
</dbReference>
<evidence type="ECO:0000313" key="8">
    <source>
        <dbReference type="EMBL" id="KAE9246140.1"/>
    </source>
</evidence>
<evidence type="ECO:0000313" key="16">
    <source>
        <dbReference type="Proteomes" id="UP000460718"/>
    </source>
</evidence>
<evidence type="ECO:0000313" key="13">
    <source>
        <dbReference type="Proteomes" id="UP000440367"/>
    </source>
</evidence>
<dbReference type="Proteomes" id="UP000437068">
    <property type="component" value="Unassembled WGS sequence"/>
</dbReference>
<evidence type="ECO:0000313" key="15">
    <source>
        <dbReference type="Proteomes" id="UP000441208"/>
    </source>
</evidence>